<keyword evidence="2" id="KW-1185">Reference proteome</keyword>
<sequence length="104" mass="11710">MLLDIFGRAQTILGNAIRDSKCITNVQYNQSSGLPINQPLLNTATQCWKRLTPSNGGHAIYQSRLLNTVLETVNSEYRRPCNLPVSSPNKVLETVYTVYRRPCN</sequence>
<accession>A0A9D4JMC2</accession>
<dbReference type="AlphaFoldDB" id="A0A9D4JMC2"/>
<proteinExistence type="predicted"/>
<comment type="caution">
    <text evidence="1">The sequence shown here is derived from an EMBL/GenBank/DDBJ whole genome shotgun (WGS) entry which is preliminary data.</text>
</comment>
<dbReference type="Proteomes" id="UP000828390">
    <property type="component" value="Unassembled WGS sequence"/>
</dbReference>
<organism evidence="1 2">
    <name type="scientific">Dreissena polymorpha</name>
    <name type="common">Zebra mussel</name>
    <name type="synonym">Mytilus polymorpha</name>
    <dbReference type="NCBI Taxonomy" id="45954"/>
    <lineage>
        <taxon>Eukaryota</taxon>
        <taxon>Metazoa</taxon>
        <taxon>Spiralia</taxon>
        <taxon>Lophotrochozoa</taxon>
        <taxon>Mollusca</taxon>
        <taxon>Bivalvia</taxon>
        <taxon>Autobranchia</taxon>
        <taxon>Heteroconchia</taxon>
        <taxon>Euheterodonta</taxon>
        <taxon>Imparidentia</taxon>
        <taxon>Neoheterodontei</taxon>
        <taxon>Myida</taxon>
        <taxon>Dreissenoidea</taxon>
        <taxon>Dreissenidae</taxon>
        <taxon>Dreissena</taxon>
    </lineage>
</organism>
<evidence type="ECO:0000313" key="2">
    <source>
        <dbReference type="Proteomes" id="UP000828390"/>
    </source>
</evidence>
<dbReference type="EMBL" id="JAIWYP010000005">
    <property type="protein sequence ID" value="KAH3817385.1"/>
    <property type="molecule type" value="Genomic_DNA"/>
</dbReference>
<gene>
    <name evidence="1" type="ORF">DPMN_118919</name>
</gene>
<reference evidence="1" key="1">
    <citation type="journal article" date="2019" name="bioRxiv">
        <title>The Genome of the Zebra Mussel, Dreissena polymorpha: A Resource for Invasive Species Research.</title>
        <authorList>
            <person name="McCartney M.A."/>
            <person name="Auch B."/>
            <person name="Kono T."/>
            <person name="Mallez S."/>
            <person name="Zhang Y."/>
            <person name="Obille A."/>
            <person name="Becker A."/>
            <person name="Abrahante J.E."/>
            <person name="Garbe J."/>
            <person name="Badalamenti J.P."/>
            <person name="Herman A."/>
            <person name="Mangelson H."/>
            <person name="Liachko I."/>
            <person name="Sullivan S."/>
            <person name="Sone E.D."/>
            <person name="Koren S."/>
            <person name="Silverstein K.A.T."/>
            <person name="Beckman K.B."/>
            <person name="Gohl D.M."/>
        </authorList>
    </citation>
    <scope>NUCLEOTIDE SEQUENCE</scope>
    <source>
        <strain evidence="1">Duluth1</strain>
        <tissue evidence="1">Whole animal</tissue>
    </source>
</reference>
<protein>
    <submittedName>
        <fullName evidence="1">Uncharacterized protein</fullName>
    </submittedName>
</protein>
<evidence type="ECO:0000313" key="1">
    <source>
        <dbReference type="EMBL" id="KAH3817385.1"/>
    </source>
</evidence>
<name>A0A9D4JMC2_DREPO</name>
<reference evidence="1" key="2">
    <citation type="submission" date="2020-11" db="EMBL/GenBank/DDBJ databases">
        <authorList>
            <person name="McCartney M.A."/>
            <person name="Auch B."/>
            <person name="Kono T."/>
            <person name="Mallez S."/>
            <person name="Becker A."/>
            <person name="Gohl D.M."/>
            <person name="Silverstein K.A.T."/>
            <person name="Koren S."/>
            <person name="Bechman K.B."/>
            <person name="Herman A."/>
            <person name="Abrahante J.E."/>
            <person name="Garbe J."/>
        </authorList>
    </citation>
    <scope>NUCLEOTIDE SEQUENCE</scope>
    <source>
        <strain evidence="1">Duluth1</strain>
        <tissue evidence="1">Whole animal</tissue>
    </source>
</reference>